<keyword evidence="2" id="KW-1185">Reference proteome</keyword>
<evidence type="ECO:0000313" key="2">
    <source>
        <dbReference type="Proteomes" id="UP001055879"/>
    </source>
</evidence>
<protein>
    <submittedName>
        <fullName evidence="1">Uncharacterized protein</fullName>
    </submittedName>
</protein>
<gene>
    <name evidence="1" type="ORF">L6452_16954</name>
</gene>
<dbReference type="Proteomes" id="UP001055879">
    <property type="component" value="Linkage Group LG05"/>
</dbReference>
<reference evidence="1 2" key="2">
    <citation type="journal article" date="2022" name="Mol. Ecol. Resour.">
        <title>The genomes of chicory, endive, great burdock and yacon provide insights into Asteraceae paleo-polyploidization history and plant inulin production.</title>
        <authorList>
            <person name="Fan W."/>
            <person name="Wang S."/>
            <person name="Wang H."/>
            <person name="Wang A."/>
            <person name="Jiang F."/>
            <person name="Liu H."/>
            <person name="Zhao H."/>
            <person name="Xu D."/>
            <person name="Zhang Y."/>
        </authorList>
    </citation>
    <scope>NUCLEOTIDE SEQUENCE [LARGE SCALE GENOMIC DNA]</scope>
    <source>
        <strain evidence="2">cv. Niubang</strain>
    </source>
</reference>
<sequence>MVNTRSRQLDVDDFRDDSSPERNPVVKVSAVIPPGMPPIFTREVERVPWVELAPTNPVVKVVNPQTDMMASIMQMVSTAMEKQQEAFMKMLEDCDTSLIRNEAVVEGVVVGSGGTGPGIRIEEPRLAPGQKSGKICSYKSFLGCGPPEFFGSDDPIVCVKWIRAVEQAFGSAECGDDQRVRFGAQLLRDAALAWWDVTQYTLSPTVLAQLSWAEFKRKLIEEFCSERSMDRIEKEFRSLVKGNLTVREYTRQFMEKLRLVGHVAPTEKDKVKAYLNGLPADMLSMVDNSKASNLRETIEEAQFMEEIFARSKSDKAVVVGDKRKWENNPAPPRRNQPFVGNRGSNNRPEARWCQRCKNKHFGNCNPNATACVKCGKTGHTVRDCPVKGVICFECKTSGHFRRECLMFKTGSAPERKENPPRVPGRAFQMTANEAKSSADVVSGTFLLNSVPARVLFDSGASFSFISVAFREKLVMSTISLENTLVVEIANGSQVLICDVLKDCTLNIEGKKFLINLMPMVIGGFDVVVGTKVPGERMFVLPRLCDRRETREEEARRREGGARIS</sequence>
<name>A0ACB9C256_ARCLA</name>
<organism evidence="1 2">
    <name type="scientific">Arctium lappa</name>
    <name type="common">Greater burdock</name>
    <name type="synonym">Lappa major</name>
    <dbReference type="NCBI Taxonomy" id="4217"/>
    <lineage>
        <taxon>Eukaryota</taxon>
        <taxon>Viridiplantae</taxon>
        <taxon>Streptophyta</taxon>
        <taxon>Embryophyta</taxon>
        <taxon>Tracheophyta</taxon>
        <taxon>Spermatophyta</taxon>
        <taxon>Magnoliopsida</taxon>
        <taxon>eudicotyledons</taxon>
        <taxon>Gunneridae</taxon>
        <taxon>Pentapetalae</taxon>
        <taxon>asterids</taxon>
        <taxon>campanulids</taxon>
        <taxon>Asterales</taxon>
        <taxon>Asteraceae</taxon>
        <taxon>Carduoideae</taxon>
        <taxon>Cardueae</taxon>
        <taxon>Arctiinae</taxon>
        <taxon>Arctium</taxon>
    </lineage>
</organism>
<accession>A0ACB9C256</accession>
<proteinExistence type="predicted"/>
<evidence type="ECO:0000313" key="1">
    <source>
        <dbReference type="EMBL" id="KAI3728320.1"/>
    </source>
</evidence>
<reference evidence="2" key="1">
    <citation type="journal article" date="2022" name="Mol. Ecol. Resour.">
        <title>The genomes of chicory, endive, great burdock and yacon provide insights into Asteraceae palaeo-polyploidization history and plant inulin production.</title>
        <authorList>
            <person name="Fan W."/>
            <person name="Wang S."/>
            <person name="Wang H."/>
            <person name="Wang A."/>
            <person name="Jiang F."/>
            <person name="Liu H."/>
            <person name="Zhao H."/>
            <person name="Xu D."/>
            <person name="Zhang Y."/>
        </authorList>
    </citation>
    <scope>NUCLEOTIDE SEQUENCE [LARGE SCALE GENOMIC DNA]</scope>
    <source>
        <strain evidence="2">cv. Niubang</strain>
    </source>
</reference>
<comment type="caution">
    <text evidence="1">The sequence shown here is derived from an EMBL/GenBank/DDBJ whole genome shotgun (WGS) entry which is preliminary data.</text>
</comment>
<dbReference type="EMBL" id="CM042051">
    <property type="protein sequence ID" value="KAI3728320.1"/>
    <property type="molecule type" value="Genomic_DNA"/>
</dbReference>